<evidence type="ECO:0000259" key="15">
    <source>
        <dbReference type="PROSITE" id="PS01124"/>
    </source>
</evidence>
<keyword evidence="10" id="KW-0238">DNA-binding</keyword>
<dbReference type="Pfam" id="PF00730">
    <property type="entry name" value="HhH-GPD"/>
    <property type="match status" value="1"/>
</dbReference>
<dbReference type="Pfam" id="PF02805">
    <property type="entry name" value="Ada_Zn_binding"/>
    <property type="match status" value="1"/>
</dbReference>
<dbReference type="GO" id="GO:0006307">
    <property type="term" value="P:DNA alkylation repair"/>
    <property type="evidence" value="ECO:0007669"/>
    <property type="project" value="TreeGrafter"/>
</dbReference>
<dbReference type="GO" id="GO:0008270">
    <property type="term" value="F:zinc ion binding"/>
    <property type="evidence" value="ECO:0007669"/>
    <property type="project" value="InterPro"/>
</dbReference>
<dbReference type="GO" id="GO:0008168">
    <property type="term" value="F:methyltransferase activity"/>
    <property type="evidence" value="ECO:0007669"/>
    <property type="project" value="UniProtKB-KW"/>
</dbReference>
<keyword evidence="4" id="KW-0489">Methyltransferase</keyword>
<dbReference type="Pfam" id="PF06029">
    <property type="entry name" value="AlkA_N"/>
    <property type="match status" value="1"/>
</dbReference>
<evidence type="ECO:0000313" key="16">
    <source>
        <dbReference type="EMBL" id="MBF9070875.1"/>
    </source>
</evidence>
<dbReference type="EMBL" id="JADPRT010000010">
    <property type="protein sequence ID" value="MBF9070875.1"/>
    <property type="molecule type" value="Genomic_DNA"/>
</dbReference>
<comment type="caution">
    <text evidence="16">The sequence shown here is derived from an EMBL/GenBank/DDBJ whole genome shotgun (WGS) entry which is preliminary data.</text>
</comment>
<dbReference type="GO" id="GO:0006285">
    <property type="term" value="P:base-excision repair, AP site formation"/>
    <property type="evidence" value="ECO:0007669"/>
    <property type="project" value="TreeGrafter"/>
</dbReference>
<keyword evidence="17" id="KW-1185">Reference proteome</keyword>
<dbReference type="Pfam" id="PF12833">
    <property type="entry name" value="HTH_18"/>
    <property type="match status" value="1"/>
</dbReference>
<dbReference type="InterPro" id="IPR011257">
    <property type="entry name" value="DNA_glycosylase"/>
</dbReference>
<accession>A0A931BCE9</accession>
<evidence type="ECO:0000256" key="11">
    <source>
        <dbReference type="ARBA" id="ARBA00023159"/>
    </source>
</evidence>
<dbReference type="PROSITE" id="PS01124">
    <property type="entry name" value="HTH_ARAC_FAMILY_2"/>
    <property type="match status" value="1"/>
</dbReference>
<keyword evidence="11" id="KW-0010">Activator</keyword>
<evidence type="ECO:0000256" key="3">
    <source>
        <dbReference type="ARBA" id="ARBA00012000"/>
    </source>
</evidence>
<dbReference type="SUPFAM" id="SSF55945">
    <property type="entry name" value="TATA-box binding protein-like"/>
    <property type="match status" value="1"/>
</dbReference>
<dbReference type="GO" id="GO:0032993">
    <property type="term" value="C:protein-DNA complex"/>
    <property type="evidence" value="ECO:0007669"/>
    <property type="project" value="TreeGrafter"/>
</dbReference>
<dbReference type="InterPro" id="IPR023170">
    <property type="entry name" value="HhH_base_excis_C"/>
</dbReference>
<evidence type="ECO:0000256" key="9">
    <source>
        <dbReference type="ARBA" id="ARBA00023015"/>
    </source>
</evidence>
<dbReference type="GO" id="GO:0032131">
    <property type="term" value="F:alkylated DNA binding"/>
    <property type="evidence" value="ECO:0007669"/>
    <property type="project" value="TreeGrafter"/>
</dbReference>
<dbReference type="SUPFAM" id="SSF46689">
    <property type="entry name" value="Homeodomain-like"/>
    <property type="match status" value="1"/>
</dbReference>
<dbReference type="AlphaFoldDB" id="A0A931BCE9"/>
<dbReference type="InterPro" id="IPR018060">
    <property type="entry name" value="HTH_AraC"/>
</dbReference>
<dbReference type="PANTHER" id="PTHR43003">
    <property type="entry name" value="DNA-3-METHYLADENINE GLYCOSYLASE"/>
    <property type="match status" value="1"/>
</dbReference>
<dbReference type="Gene3D" id="3.40.10.10">
    <property type="entry name" value="DNA Methylphosphotriester Repair Domain"/>
    <property type="match status" value="1"/>
</dbReference>
<proteinExistence type="predicted"/>
<dbReference type="InterPro" id="IPR010316">
    <property type="entry name" value="AlkA_N"/>
</dbReference>
<dbReference type="InterPro" id="IPR003265">
    <property type="entry name" value="HhH-GPD_domain"/>
</dbReference>
<evidence type="ECO:0000256" key="1">
    <source>
        <dbReference type="ARBA" id="ARBA00000086"/>
    </source>
</evidence>
<protein>
    <recommendedName>
        <fullName evidence="3">DNA-3-methyladenine glycosylase II</fullName>
        <ecNumber evidence="3">3.2.2.21</ecNumber>
    </recommendedName>
</protein>
<dbReference type="GO" id="GO:0043565">
    <property type="term" value="F:sequence-specific DNA binding"/>
    <property type="evidence" value="ECO:0007669"/>
    <property type="project" value="InterPro"/>
</dbReference>
<organism evidence="16 17">
    <name type="scientific">Streptacidiphilus fuscans</name>
    <dbReference type="NCBI Taxonomy" id="2789292"/>
    <lineage>
        <taxon>Bacteria</taxon>
        <taxon>Bacillati</taxon>
        <taxon>Actinomycetota</taxon>
        <taxon>Actinomycetes</taxon>
        <taxon>Kitasatosporales</taxon>
        <taxon>Streptomycetaceae</taxon>
        <taxon>Streptacidiphilus</taxon>
    </lineage>
</organism>
<dbReference type="SUPFAM" id="SSF48150">
    <property type="entry name" value="DNA-glycosylase"/>
    <property type="match status" value="1"/>
</dbReference>
<dbReference type="InterPro" id="IPR051912">
    <property type="entry name" value="Alkylbase_DNA_Glycosylase/TA"/>
</dbReference>
<dbReference type="Gene3D" id="1.10.1670.10">
    <property type="entry name" value="Helix-hairpin-Helix base-excision DNA repair enzymes (C-terminal)"/>
    <property type="match status" value="1"/>
</dbReference>
<feature type="domain" description="HTH araC/xylS-type" evidence="15">
    <location>
        <begin position="86"/>
        <end position="184"/>
    </location>
</feature>
<dbReference type="SMART" id="SM01009">
    <property type="entry name" value="AlkA_N"/>
    <property type="match status" value="1"/>
</dbReference>
<dbReference type="Gene3D" id="1.10.340.30">
    <property type="entry name" value="Hypothetical protein, domain 2"/>
    <property type="match status" value="1"/>
</dbReference>
<dbReference type="InterPro" id="IPR004026">
    <property type="entry name" value="Ada_DNA_repair_Zn-bd"/>
</dbReference>
<reference evidence="16" key="1">
    <citation type="submission" date="2020-11" db="EMBL/GenBank/DDBJ databases">
        <title>Isolation and identification of active actinomycetes.</title>
        <authorList>
            <person name="Yu B."/>
        </authorList>
    </citation>
    <scope>NUCLEOTIDE SEQUENCE</scope>
    <source>
        <strain evidence="16">NEAU-YB345</strain>
    </source>
</reference>
<dbReference type="InterPro" id="IPR035451">
    <property type="entry name" value="Ada-like_dom_sf"/>
</dbReference>
<dbReference type="InterPro" id="IPR037046">
    <property type="entry name" value="AlkA_N_sf"/>
</dbReference>
<keyword evidence="13" id="KW-0234">DNA repair</keyword>
<dbReference type="Gene3D" id="3.30.310.20">
    <property type="entry name" value="DNA-3-methyladenine glycosylase AlkA, N-terminal domain"/>
    <property type="match status" value="1"/>
</dbReference>
<feature type="region of interest" description="Disordered" evidence="14">
    <location>
        <begin position="484"/>
        <end position="527"/>
    </location>
</feature>
<evidence type="ECO:0000256" key="8">
    <source>
        <dbReference type="ARBA" id="ARBA00022833"/>
    </source>
</evidence>
<dbReference type="InterPro" id="IPR009057">
    <property type="entry name" value="Homeodomain-like_sf"/>
</dbReference>
<feature type="compositionally biased region" description="Basic and acidic residues" evidence="14">
    <location>
        <begin position="488"/>
        <end position="501"/>
    </location>
</feature>
<evidence type="ECO:0000256" key="6">
    <source>
        <dbReference type="ARBA" id="ARBA00022723"/>
    </source>
</evidence>
<evidence type="ECO:0000256" key="4">
    <source>
        <dbReference type="ARBA" id="ARBA00022603"/>
    </source>
</evidence>
<keyword evidence="6" id="KW-0479">Metal-binding</keyword>
<dbReference type="SMART" id="SM00478">
    <property type="entry name" value="ENDO3c"/>
    <property type="match status" value="1"/>
</dbReference>
<dbReference type="GO" id="GO:0005737">
    <property type="term" value="C:cytoplasm"/>
    <property type="evidence" value="ECO:0007669"/>
    <property type="project" value="TreeGrafter"/>
</dbReference>
<keyword evidence="5" id="KW-0808">Transferase</keyword>
<evidence type="ECO:0000256" key="14">
    <source>
        <dbReference type="SAM" id="MobiDB-lite"/>
    </source>
</evidence>
<sequence length="527" mass="56839">MMEEEACYRAVSSKDARHDGVFYTAVWTTGIYCRPSCPARTPKRENITFYPTAAAAQGAGYRACRRCRPDVAPGSPEWNLRADLVGRAMRLIGDGVVDREGVAGLAARLGYSERHLSRELHAELGAGPLALARTQRAQTARLLLQTTDLGATEVAFAAGFASVRQFNDTIREVYAMTPTELRARQGRRTTERGVIPLRLAHRQPFDAEAIFDFLALRAVPGVEEITHGPHGRSYRRTLALPGGPAVAEVDEPDRPQGWLDARLQLTSLRDLTMGVQRLRALFDLDADPVAVAEVLGADRHLAPLVAKRPGLRSPGHVDPHELAVRAVLGQQVTVAAARTLAARLAERYGVPLPTASGGLTRLFPSVAALADADPADLAMPAARQRALRGLCAALADGSVRLDPGVDRDEAGAALLALPGIGPWTVSYIRMRALADPDAYLPTDIGVRHGLRAAGGGTDDADDADPDAWRPWRSYAVHHLWAAAGEAQSEARTRTKTPRSDANRTNAHRANAHRSDENRTNTKTGTSK</sequence>
<keyword evidence="7" id="KW-0227">DNA damage</keyword>
<dbReference type="SMART" id="SM00342">
    <property type="entry name" value="HTH_ARAC"/>
    <property type="match status" value="1"/>
</dbReference>
<evidence type="ECO:0000256" key="2">
    <source>
        <dbReference type="ARBA" id="ARBA00001947"/>
    </source>
</evidence>
<dbReference type="PANTHER" id="PTHR43003:SF13">
    <property type="entry name" value="DNA-3-METHYLADENINE GLYCOSYLASE 2"/>
    <property type="match status" value="1"/>
</dbReference>
<name>A0A931BCE9_9ACTN</name>
<dbReference type="Proteomes" id="UP000657385">
    <property type="component" value="Unassembled WGS sequence"/>
</dbReference>
<dbReference type="GO" id="GO:0032259">
    <property type="term" value="P:methylation"/>
    <property type="evidence" value="ECO:0007669"/>
    <property type="project" value="UniProtKB-KW"/>
</dbReference>
<dbReference type="GO" id="GO:0003700">
    <property type="term" value="F:DNA-binding transcription factor activity"/>
    <property type="evidence" value="ECO:0007669"/>
    <property type="project" value="InterPro"/>
</dbReference>
<dbReference type="SUPFAM" id="SSF57884">
    <property type="entry name" value="Ada DNA repair protein, N-terminal domain (N-Ada 10)"/>
    <property type="match status" value="1"/>
</dbReference>
<comment type="cofactor">
    <cofactor evidence="2">
        <name>Zn(2+)</name>
        <dbReference type="ChEBI" id="CHEBI:29105"/>
    </cofactor>
</comment>
<dbReference type="GO" id="GO:0043916">
    <property type="term" value="F:DNA-7-methylguanine glycosylase activity"/>
    <property type="evidence" value="ECO:0007669"/>
    <property type="project" value="TreeGrafter"/>
</dbReference>
<dbReference type="Gene3D" id="1.10.10.60">
    <property type="entry name" value="Homeodomain-like"/>
    <property type="match status" value="1"/>
</dbReference>
<keyword evidence="9" id="KW-0805">Transcription regulation</keyword>
<comment type="catalytic activity">
    <reaction evidence="1">
        <text>Hydrolysis of alkylated DNA, releasing 3-methyladenine, 3-methylguanine, 7-methylguanine and 7-methyladenine.</text>
        <dbReference type="EC" id="3.2.2.21"/>
    </reaction>
</comment>
<evidence type="ECO:0000256" key="13">
    <source>
        <dbReference type="ARBA" id="ARBA00023204"/>
    </source>
</evidence>
<evidence type="ECO:0000256" key="5">
    <source>
        <dbReference type="ARBA" id="ARBA00022679"/>
    </source>
</evidence>
<evidence type="ECO:0000313" key="17">
    <source>
        <dbReference type="Proteomes" id="UP000657385"/>
    </source>
</evidence>
<dbReference type="FunFam" id="3.40.10.10:FF:000001">
    <property type="entry name" value="DNA-3-methyladenine glycosylase 2"/>
    <property type="match status" value="1"/>
</dbReference>
<evidence type="ECO:0000256" key="7">
    <source>
        <dbReference type="ARBA" id="ARBA00022763"/>
    </source>
</evidence>
<evidence type="ECO:0000256" key="10">
    <source>
        <dbReference type="ARBA" id="ARBA00023125"/>
    </source>
</evidence>
<dbReference type="EC" id="3.2.2.21" evidence="3"/>
<keyword evidence="8" id="KW-0862">Zinc</keyword>
<dbReference type="GO" id="GO:0008725">
    <property type="term" value="F:DNA-3-methyladenine glycosylase activity"/>
    <property type="evidence" value="ECO:0007669"/>
    <property type="project" value="TreeGrafter"/>
</dbReference>
<gene>
    <name evidence="16" type="ORF">I2501_22935</name>
</gene>
<keyword evidence="12" id="KW-0804">Transcription</keyword>
<evidence type="ECO:0000256" key="12">
    <source>
        <dbReference type="ARBA" id="ARBA00023163"/>
    </source>
</evidence>